<gene>
    <name evidence="3" type="ORF">Q9L58_007717</name>
</gene>
<feature type="transmembrane region" description="Helical" evidence="1">
    <location>
        <begin position="33"/>
        <end position="54"/>
    </location>
</feature>
<dbReference type="InterPro" id="IPR052900">
    <property type="entry name" value="Phospholipid_Metab_Enz"/>
</dbReference>
<evidence type="ECO:0000313" key="4">
    <source>
        <dbReference type="Proteomes" id="UP001447188"/>
    </source>
</evidence>
<accession>A0ABR3GBU9</accession>
<dbReference type="Pfam" id="PF09423">
    <property type="entry name" value="PhoD"/>
    <property type="match status" value="1"/>
</dbReference>
<dbReference type="Proteomes" id="UP001447188">
    <property type="component" value="Unassembled WGS sequence"/>
</dbReference>
<dbReference type="Gene3D" id="3.60.21.70">
    <property type="entry name" value="PhoD-like phosphatase"/>
    <property type="match status" value="1"/>
</dbReference>
<proteinExistence type="predicted"/>
<feature type="domain" description="PhoD-like phosphatase metallophosphatase" evidence="2">
    <location>
        <begin position="277"/>
        <end position="579"/>
    </location>
</feature>
<protein>
    <recommendedName>
        <fullName evidence="2">PhoD-like phosphatase metallophosphatase domain-containing protein</fullName>
    </recommendedName>
</protein>
<name>A0ABR3GBU9_9PEZI</name>
<keyword evidence="1" id="KW-0812">Transmembrane</keyword>
<evidence type="ECO:0000256" key="1">
    <source>
        <dbReference type="SAM" id="Phobius"/>
    </source>
</evidence>
<dbReference type="PANTHER" id="PTHR43606:SF2">
    <property type="entry name" value="ALKALINE PHOSPHATASE FAMILY PROTEIN (AFU_ORTHOLOGUE AFUA_5G03860)"/>
    <property type="match status" value="1"/>
</dbReference>
<dbReference type="PANTHER" id="PTHR43606">
    <property type="entry name" value="PHOSPHATASE, PUTATIVE (AFU_ORTHOLOGUE AFUA_6G08710)-RELATED"/>
    <property type="match status" value="1"/>
</dbReference>
<keyword evidence="1" id="KW-0472">Membrane</keyword>
<keyword evidence="1" id="KW-1133">Transmembrane helix</keyword>
<reference evidence="3 4" key="1">
    <citation type="submission" date="2024-02" db="EMBL/GenBank/DDBJ databases">
        <title>Discinaceae phylogenomics.</title>
        <authorList>
            <person name="Dirks A.C."/>
            <person name="James T.Y."/>
        </authorList>
    </citation>
    <scope>NUCLEOTIDE SEQUENCE [LARGE SCALE GENOMIC DNA]</scope>
    <source>
        <strain evidence="3 4">ACD0624</strain>
    </source>
</reference>
<evidence type="ECO:0000313" key="3">
    <source>
        <dbReference type="EMBL" id="KAL0633404.1"/>
    </source>
</evidence>
<evidence type="ECO:0000259" key="2">
    <source>
        <dbReference type="Pfam" id="PF09423"/>
    </source>
</evidence>
<dbReference type="CDD" id="cd07389">
    <property type="entry name" value="MPP_PhoD"/>
    <property type="match status" value="1"/>
</dbReference>
<dbReference type="EMBL" id="JBBBZM010000127">
    <property type="protein sequence ID" value="KAL0633404.1"/>
    <property type="molecule type" value="Genomic_DNA"/>
</dbReference>
<dbReference type="InterPro" id="IPR018946">
    <property type="entry name" value="PhoD-like_MPP"/>
</dbReference>
<keyword evidence="4" id="KW-1185">Reference proteome</keyword>
<feature type="transmembrane region" description="Helical" evidence="1">
    <location>
        <begin position="6"/>
        <end position="26"/>
    </location>
</feature>
<dbReference type="SUPFAM" id="SSF56300">
    <property type="entry name" value="Metallo-dependent phosphatases"/>
    <property type="match status" value="1"/>
</dbReference>
<dbReference type="InterPro" id="IPR029052">
    <property type="entry name" value="Metallo-depent_PP-like"/>
</dbReference>
<organism evidence="3 4">
    <name type="scientific">Discina gigas</name>
    <dbReference type="NCBI Taxonomy" id="1032678"/>
    <lineage>
        <taxon>Eukaryota</taxon>
        <taxon>Fungi</taxon>
        <taxon>Dikarya</taxon>
        <taxon>Ascomycota</taxon>
        <taxon>Pezizomycotina</taxon>
        <taxon>Pezizomycetes</taxon>
        <taxon>Pezizales</taxon>
        <taxon>Discinaceae</taxon>
        <taxon>Discina</taxon>
    </lineage>
</organism>
<sequence length="618" mass="69548">MDSAPTLTAICALSSLALRIASYVFLRWIPGRLFVNTIFSAFGIYIATFAVLYLSKSAYKVVEKTTEVTVIQPKDKEPVLLTGASPGTVVIEAEDSERERDPLLQTDKVAAIEATQTTLYRRKGSHPLKTLLLGLPSPASGKLSLATFLTNALLTAMAWDYTFHTEYFYPAHDLSFARIGYVGPNSAKLLFREPDKRKYPVSIWHQVEAPGLFDAHLVDTIPALTDATDYTKTVTIPHLQPETKYRWFTSANHNGTFTTAPPNGKPPATGTFTFLTTSCIKARFPYSPFEHPLGVEGFRVLGAMLGELKASFMLFLGDFIYIDVPRRPGVAIENYRQHYRQIYASPDWPAVSTTLPWLHVLDDHEIANDWSSNTTGIYRAAIEPFTHYQHAPNPPAVRSGNDETYYTFSWGSSASFFMLDTRRYRSSDTTPDGPGKSMLGKQQLEDLLNWLKRDDAAEDVQWKFIISSVPFTKNWRFGAEDTWAGYLHERRQILEAAWSIGGRSGVVVLSGDRHEFPPPPDSPWPASSAVHEFSCSPLSQFYIPIRTYRQDDSEDIVIKYVPDGNVKFGAVTIDTTNEEQAVLRYRLYVDGIESWSWVLTAPARRKMSSEGNRKKQWS</sequence>
<dbReference type="InterPro" id="IPR038607">
    <property type="entry name" value="PhoD-like_sf"/>
</dbReference>
<comment type="caution">
    <text evidence="3">The sequence shown here is derived from an EMBL/GenBank/DDBJ whole genome shotgun (WGS) entry which is preliminary data.</text>
</comment>